<gene>
    <name evidence="6" type="primary">LOC108048802</name>
    <name evidence="4" type="synonym">108048802</name>
</gene>
<dbReference type="InterPro" id="IPR036728">
    <property type="entry name" value="PBP_GOBP_sf"/>
</dbReference>
<comment type="similarity">
    <text evidence="2">Belongs to the PBP/GOBP family.</text>
</comment>
<evidence type="ECO:0000313" key="5">
    <source>
        <dbReference type="Proteomes" id="UP001652680"/>
    </source>
</evidence>
<evidence type="ECO:0000256" key="2">
    <source>
        <dbReference type="ARBA" id="ARBA00008098"/>
    </source>
</evidence>
<organism evidence="6">
    <name type="scientific">Drosophila rhopaloa</name>
    <name type="common">Fruit fly</name>
    <dbReference type="NCBI Taxonomy" id="1041015"/>
    <lineage>
        <taxon>Eukaryota</taxon>
        <taxon>Metazoa</taxon>
        <taxon>Ecdysozoa</taxon>
        <taxon>Arthropoda</taxon>
        <taxon>Hexapoda</taxon>
        <taxon>Insecta</taxon>
        <taxon>Pterygota</taxon>
        <taxon>Neoptera</taxon>
        <taxon>Endopterygota</taxon>
        <taxon>Diptera</taxon>
        <taxon>Brachycera</taxon>
        <taxon>Muscomorpha</taxon>
        <taxon>Ephydroidea</taxon>
        <taxon>Drosophilidae</taxon>
        <taxon>Drosophila</taxon>
        <taxon>Sophophora</taxon>
    </lineage>
</organism>
<accession>A0A6P4F4B8</accession>
<comment type="subcellular location">
    <subcellularLocation>
        <location evidence="1">Secreted</location>
    </subcellularLocation>
</comment>
<dbReference type="AlphaFoldDB" id="A0A6P4F4B8"/>
<reference evidence="5" key="1">
    <citation type="journal article" date="2021" name="Elife">
        <title>Highly contiguous assemblies of 101 drosophilid genomes.</title>
        <authorList>
            <person name="Kim B.Y."/>
            <person name="Wang J.R."/>
            <person name="Miller D.E."/>
            <person name="Barmina O."/>
            <person name="Delaney E."/>
            <person name="Thompson A."/>
            <person name="Comeault A.A."/>
            <person name="Peede D."/>
            <person name="D'Agostino E.R."/>
            <person name="Pelaez J."/>
            <person name="Aguilar J.M."/>
            <person name="Haji D."/>
            <person name="Matsunaga T."/>
            <person name="Armstrong E.E."/>
            <person name="Zych M."/>
            <person name="Ogawa Y."/>
            <person name="Stamenkovic-Radak M."/>
            <person name="Jelic M."/>
            <person name="Veselinovic M.S."/>
            <person name="Tanaskovic M."/>
            <person name="Eric P."/>
            <person name="Gao J.J."/>
            <person name="Katoh T.K."/>
            <person name="Toda M.J."/>
            <person name="Watabe H."/>
            <person name="Watada M."/>
            <person name="Davis J.S."/>
            <person name="Moyle L.C."/>
            <person name="Manoli G."/>
            <person name="Bertolini E."/>
            <person name="Kostal V."/>
            <person name="Hawley R.S."/>
            <person name="Takahashi A."/>
            <person name="Jones C.D."/>
            <person name="Price D.K."/>
            <person name="Whiteman N."/>
            <person name="Kopp A."/>
            <person name="Matute D.R."/>
            <person name="Petrov D.A."/>
        </authorList>
    </citation>
    <scope>NUCLEOTIDE SEQUENCE [LARGE SCALE GENOMIC DNA]</scope>
</reference>
<dbReference type="OMA" id="LHCVYAR"/>
<dbReference type="RefSeq" id="XP_016985182.1">
    <property type="nucleotide sequence ID" value="XM_017129693.1"/>
</dbReference>
<sequence length="243" mass="27989">MKITQLLYISSVVIASIDAVEYLIRFETKKAKCLNPPRTARKVESVIGECQNEVRNKLVNEAYEILKEQVSHNQRPIDPNDDSIDFIPADSSVDHLPNISNYEYLVYDEPEPHRHVARLMRNIRRLDVTTSGIYHPTLVPLEDKRIAGCLLHCVYARNHAIDQKGWPTLDGLVHFYSEGVHEHGFFMATLRAVNLCLRTMTARYKVNRKELPQKGESCDLAFDVFDCISDQITGYCLDQYSRY</sequence>
<dbReference type="SUPFAM" id="SSF47565">
    <property type="entry name" value="Insect pheromone/odorant-binding proteins"/>
    <property type="match status" value="1"/>
</dbReference>
<dbReference type="PANTHER" id="PTHR21066:SF18">
    <property type="entry name" value="ODORANT-BINDING PROTEIN 73A, ISOFORM B"/>
    <property type="match status" value="1"/>
</dbReference>
<dbReference type="Proteomes" id="UP001652680">
    <property type="component" value="Unassembled WGS sequence"/>
</dbReference>
<dbReference type="GO" id="GO:0005549">
    <property type="term" value="F:odorant binding"/>
    <property type="evidence" value="ECO:0007669"/>
    <property type="project" value="InterPro"/>
</dbReference>
<dbReference type="GeneID" id="108048802"/>
<proteinExistence type="inferred from homology"/>
<name>A0A6P4F4B8_DRORH</name>
<evidence type="ECO:0000313" key="4">
    <source>
        <dbReference type="EnsemblMetazoa" id="XP_016985182.1"/>
    </source>
</evidence>
<dbReference type="EnsemblMetazoa" id="XM_017129693.1">
    <property type="protein sequence ID" value="XP_016985182.1"/>
    <property type="gene ID" value="LOC108048802"/>
</dbReference>
<reference evidence="4" key="3">
    <citation type="submission" date="2025-05" db="UniProtKB">
        <authorList>
            <consortium name="EnsemblMetazoa"/>
        </authorList>
    </citation>
    <scope>IDENTIFICATION</scope>
</reference>
<dbReference type="GO" id="GO:0005576">
    <property type="term" value="C:extracellular region"/>
    <property type="evidence" value="ECO:0007669"/>
    <property type="project" value="UniProtKB-SubCell"/>
</dbReference>
<evidence type="ECO:0000313" key="6">
    <source>
        <dbReference type="RefSeq" id="XP_016985182.1"/>
    </source>
</evidence>
<evidence type="ECO:0000256" key="1">
    <source>
        <dbReference type="ARBA" id="ARBA00004613"/>
    </source>
</evidence>
<dbReference type="Gene3D" id="1.10.238.20">
    <property type="entry name" value="Pheromone/general odorant binding protein domain"/>
    <property type="match status" value="1"/>
</dbReference>
<dbReference type="InterPro" id="IPR052295">
    <property type="entry name" value="Odorant-binding_protein"/>
</dbReference>
<reference evidence="6" key="2">
    <citation type="submission" date="2025-04" db="UniProtKB">
        <authorList>
            <consortium name="RefSeq"/>
        </authorList>
    </citation>
    <scope>IDENTIFICATION</scope>
</reference>
<keyword evidence="3" id="KW-0964">Secreted</keyword>
<protein>
    <submittedName>
        <fullName evidence="6">General odorant-binding protein 70</fullName>
    </submittedName>
</protein>
<dbReference type="PANTHER" id="PTHR21066">
    <property type="entry name" value="ODORANT-BINDING PROTEIN 59A-RELATED"/>
    <property type="match status" value="1"/>
</dbReference>
<dbReference type="OrthoDB" id="8183628at2759"/>
<dbReference type="CTD" id="2768955"/>
<evidence type="ECO:0000256" key="3">
    <source>
        <dbReference type="ARBA" id="ARBA00022525"/>
    </source>
</evidence>
<keyword evidence="5" id="KW-1185">Reference proteome</keyword>